<protein>
    <submittedName>
        <fullName evidence="2">MFS family permease</fullName>
    </submittedName>
</protein>
<dbReference type="AlphaFoldDB" id="A0A7Y9EWD4"/>
<feature type="transmembrane region" description="Helical" evidence="1">
    <location>
        <begin position="56"/>
        <end position="76"/>
    </location>
</feature>
<organism evidence="2 3">
    <name type="scientific">Microbacterium pseudoresistens</name>
    <dbReference type="NCBI Taxonomy" id="640634"/>
    <lineage>
        <taxon>Bacteria</taxon>
        <taxon>Bacillati</taxon>
        <taxon>Actinomycetota</taxon>
        <taxon>Actinomycetes</taxon>
        <taxon>Micrococcales</taxon>
        <taxon>Microbacteriaceae</taxon>
        <taxon>Microbacterium</taxon>
    </lineage>
</organism>
<keyword evidence="3" id="KW-1185">Reference proteome</keyword>
<dbReference type="EMBL" id="JACCBH010000001">
    <property type="protein sequence ID" value="NYD55039.1"/>
    <property type="molecule type" value="Genomic_DNA"/>
</dbReference>
<feature type="transmembrane region" description="Helical" evidence="1">
    <location>
        <begin position="185"/>
        <end position="208"/>
    </location>
</feature>
<gene>
    <name evidence="2" type="ORF">BKA02_002094</name>
</gene>
<name>A0A7Y9EWD4_9MICO</name>
<keyword evidence="1" id="KW-0472">Membrane</keyword>
<dbReference type="RefSeq" id="WP_218844529.1">
    <property type="nucleotide sequence ID" value="NZ_BAABLC010000002.1"/>
</dbReference>
<keyword evidence="1" id="KW-0812">Transmembrane</keyword>
<dbReference type="Pfam" id="PF06197">
    <property type="entry name" value="DUF998"/>
    <property type="match status" value="1"/>
</dbReference>
<feature type="transmembrane region" description="Helical" evidence="1">
    <location>
        <begin position="159"/>
        <end position="179"/>
    </location>
</feature>
<reference evidence="2 3" key="1">
    <citation type="submission" date="2020-07" db="EMBL/GenBank/DDBJ databases">
        <title>Sequencing the genomes of 1000 actinobacteria strains.</title>
        <authorList>
            <person name="Klenk H.-P."/>
        </authorList>
    </citation>
    <scope>NUCLEOTIDE SEQUENCE [LARGE SCALE GENOMIC DNA]</scope>
    <source>
        <strain evidence="2 3">DSM 22185</strain>
    </source>
</reference>
<keyword evidence="1" id="KW-1133">Transmembrane helix</keyword>
<evidence type="ECO:0000313" key="2">
    <source>
        <dbReference type="EMBL" id="NYD55039.1"/>
    </source>
</evidence>
<evidence type="ECO:0000313" key="3">
    <source>
        <dbReference type="Proteomes" id="UP000552045"/>
    </source>
</evidence>
<sequence>MTEGLDVRAAVTRSMLGWGAVAGPFYLVFGVILALTRQGFDLSRHALSLLTLGEAGWLQTVNFILTGIMVIVAGWGLRRAIDGRGRSAGTLVIVAGAAIALAGIFRPDPAGGFPAGAASGMSVGGVIHLALGAVEFIALGAAAIMLARCFAARGERSHAAWSRILGVVIVIAFLAGAALSSGAVGIALLWIAVIASFGWLFVASVQVYRIVPHPVIAQRAASA</sequence>
<feature type="transmembrane region" description="Helical" evidence="1">
    <location>
        <begin position="15"/>
        <end position="36"/>
    </location>
</feature>
<accession>A0A7Y9EWD4</accession>
<dbReference type="Proteomes" id="UP000552045">
    <property type="component" value="Unassembled WGS sequence"/>
</dbReference>
<dbReference type="InterPro" id="IPR009339">
    <property type="entry name" value="DUF998"/>
</dbReference>
<feature type="transmembrane region" description="Helical" evidence="1">
    <location>
        <begin position="125"/>
        <end position="147"/>
    </location>
</feature>
<evidence type="ECO:0000256" key="1">
    <source>
        <dbReference type="SAM" id="Phobius"/>
    </source>
</evidence>
<proteinExistence type="predicted"/>
<comment type="caution">
    <text evidence="2">The sequence shown here is derived from an EMBL/GenBank/DDBJ whole genome shotgun (WGS) entry which is preliminary data.</text>
</comment>
<feature type="transmembrane region" description="Helical" evidence="1">
    <location>
        <begin position="88"/>
        <end position="105"/>
    </location>
</feature>